<dbReference type="Gene3D" id="3.40.390.10">
    <property type="entry name" value="Collagenase (Catalytic Domain)"/>
    <property type="match status" value="1"/>
</dbReference>
<feature type="binding site" evidence="1">
    <location>
        <position position="168"/>
    </location>
    <ligand>
        <name>Zn(2+)</name>
        <dbReference type="ChEBI" id="CHEBI:29105"/>
        <note>catalytic</note>
    </ligand>
</feature>
<feature type="active site" evidence="1">
    <location>
        <position position="159"/>
    </location>
</feature>
<dbReference type="Pfam" id="PF01400">
    <property type="entry name" value="Astacin"/>
    <property type="match status" value="1"/>
</dbReference>
<feature type="chain" id="PRO_5034519139" description="Metalloendopeptidase" evidence="2">
    <location>
        <begin position="22"/>
        <end position="960"/>
    </location>
</feature>
<dbReference type="GO" id="GO:0006508">
    <property type="term" value="P:proteolysis"/>
    <property type="evidence" value="ECO:0007669"/>
    <property type="project" value="UniProtKB-KW"/>
</dbReference>
<proteinExistence type="predicted"/>
<organism evidence="5 6">
    <name type="scientific">Leptobrachium leishanense</name>
    <name type="common">Leishan spiny toad</name>
    <dbReference type="NCBI Taxonomy" id="445787"/>
    <lineage>
        <taxon>Eukaryota</taxon>
        <taxon>Metazoa</taxon>
        <taxon>Chordata</taxon>
        <taxon>Craniata</taxon>
        <taxon>Vertebrata</taxon>
        <taxon>Euteleostomi</taxon>
        <taxon>Amphibia</taxon>
        <taxon>Batrachia</taxon>
        <taxon>Anura</taxon>
        <taxon>Pelobatoidea</taxon>
        <taxon>Megophryidae</taxon>
        <taxon>Leptobrachium</taxon>
    </lineage>
</organism>
<dbReference type="Proteomes" id="UP000694569">
    <property type="component" value="Unplaced"/>
</dbReference>
<keyword evidence="2" id="KW-0732">Signal</keyword>
<keyword evidence="1 2" id="KW-0378">Hydrolase</keyword>
<dbReference type="PANTHER" id="PTHR10127:SF855">
    <property type="entry name" value="ASTACIN-LIKE METALLOENDOPEPTIDASE"/>
    <property type="match status" value="1"/>
</dbReference>
<dbReference type="InterPro" id="IPR034035">
    <property type="entry name" value="Astacin-like_dom"/>
</dbReference>
<feature type="binding site" evidence="1">
    <location>
        <position position="162"/>
    </location>
    <ligand>
        <name>Zn(2+)</name>
        <dbReference type="ChEBI" id="CHEBI:29105"/>
        <note>catalytic</note>
    </ligand>
</feature>
<dbReference type="PANTHER" id="PTHR10127">
    <property type="entry name" value="DISCOIDIN, CUB, EGF, LAMININ , AND ZINC METALLOPROTEASE DOMAIN CONTAINING"/>
    <property type="match status" value="1"/>
</dbReference>
<dbReference type="InterPro" id="IPR000998">
    <property type="entry name" value="MAM_dom"/>
</dbReference>
<evidence type="ECO:0000313" key="6">
    <source>
        <dbReference type="Proteomes" id="UP000694569"/>
    </source>
</evidence>
<dbReference type="PROSITE" id="PS50060">
    <property type="entry name" value="MAM_2"/>
    <property type="match status" value="1"/>
</dbReference>
<comment type="cofactor">
    <cofactor evidence="1 2">
        <name>Zn(2+)</name>
        <dbReference type="ChEBI" id="CHEBI:29105"/>
    </cofactor>
    <text evidence="1 2">Binds 1 zinc ion per subunit.</text>
</comment>
<evidence type="ECO:0000313" key="5">
    <source>
        <dbReference type="Ensembl" id="ENSLLEP00000012709.1"/>
    </source>
</evidence>
<dbReference type="Ensembl" id="ENSLLET00000013201.1">
    <property type="protein sequence ID" value="ENSLLEP00000012709.1"/>
    <property type="gene ID" value="ENSLLEG00000008034.1"/>
</dbReference>
<dbReference type="EC" id="3.4.24.-" evidence="2"/>
<evidence type="ECO:0000259" key="4">
    <source>
        <dbReference type="PROSITE" id="PS51864"/>
    </source>
</evidence>
<name>A0A8C5MIF9_9ANUR</name>
<dbReference type="AlphaFoldDB" id="A0A8C5MIF9"/>
<dbReference type="GeneTree" id="ENSGT00940000154856"/>
<dbReference type="SUPFAM" id="SSF55486">
    <property type="entry name" value="Metalloproteases ('zincins'), catalytic domain"/>
    <property type="match status" value="1"/>
</dbReference>
<protein>
    <recommendedName>
        <fullName evidence="2">Metalloendopeptidase</fullName>
        <ecNumber evidence="2">3.4.24.-</ecNumber>
    </recommendedName>
</protein>
<dbReference type="GO" id="GO:0008270">
    <property type="term" value="F:zinc ion binding"/>
    <property type="evidence" value="ECO:0007669"/>
    <property type="project" value="UniProtKB-UniRule"/>
</dbReference>
<keyword evidence="1 2" id="KW-0862">Zinc</keyword>
<feature type="domain" description="MAM" evidence="3">
    <location>
        <begin position="802"/>
        <end position="960"/>
    </location>
</feature>
<evidence type="ECO:0000256" key="1">
    <source>
        <dbReference type="PROSITE-ProRule" id="PRU01211"/>
    </source>
</evidence>
<dbReference type="InterPro" id="IPR001506">
    <property type="entry name" value="Peptidase_M12A"/>
</dbReference>
<feature type="signal peptide" evidence="2">
    <location>
        <begin position="1"/>
        <end position="21"/>
    </location>
</feature>
<reference evidence="5" key="2">
    <citation type="submission" date="2025-09" db="UniProtKB">
        <authorList>
            <consortium name="Ensembl"/>
        </authorList>
    </citation>
    <scope>IDENTIFICATION</scope>
</reference>
<dbReference type="SMART" id="SM00137">
    <property type="entry name" value="MAM"/>
    <property type="match status" value="1"/>
</dbReference>
<evidence type="ECO:0000259" key="3">
    <source>
        <dbReference type="PROSITE" id="PS50060"/>
    </source>
</evidence>
<keyword evidence="1 2" id="KW-0645">Protease</keyword>
<reference evidence="5" key="1">
    <citation type="submission" date="2025-08" db="UniProtKB">
        <authorList>
            <consortium name="Ensembl"/>
        </authorList>
    </citation>
    <scope>IDENTIFICATION</scope>
</reference>
<evidence type="ECO:0000256" key="2">
    <source>
        <dbReference type="RuleBase" id="RU361183"/>
    </source>
</evidence>
<dbReference type="InterPro" id="IPR006026">
    <property type="entry name" value="Peptidase_Metallo"/>
</dbReference>
<dbReference type="GO" id="GO:0004222">
    <property type="term" value="F:metalloendopeptidase activity"/>
    <property type="evidence" value="ECO:0007669"/>
    <property type="project" value="UniProtKB-UniRule"/>
</dbReference>
<dbReference type="Gene3D" id="2.60.120.200">
    <property type="match status" value="1"/>
</dbReference>
<dbReference type="OrthoDB" id="9909777at2759"/>
<dbReference type="CDD" id="cd06263">
    <property type="entry name" value="MAM"/>
    <property type="match status" value="1"/>
</dbReference>
<dbReference type="GO" id="GO:0016020">
    <property type="term" value="C:membrane"/>
    <property type="evidence" value="ECO:0007669"/>
    <property type="project" value="InterPro"/>
</dbReference>
<keyword evidence="6" id="KW-1185">Reference proteome</keyword>
<dbReference type="Pfam" id="PF00629">
    <property type="entry name" value="MAM"/>
    <property type="match status" value="1"/>
</dbReference>
<comment type="caution">
    <text evidence="1">Lacks conserved residue(s) required for the propagation of feature annotation.</text>
</comment>
<dbReference type="SMART" id="SM00235">
    <property type="entry name" value="ZnMc"/>
    <property type="match status" value="1"/>
</dbReference>
<dbReference type="PROSITE" id="PS51864">
    <property type="entry name" value="ASTACIN"/>
    <property type="match status" value="1"/>
</dbReference>
<dbReference type="InterPro" id="IPR024079">
    <property type="entry name" value="MetalloPept_cat_dom_sf"/>
</dbReference>
<dbReference type="CDD" id="cd04280">
    <property type="entry name" value="ZnMc_astacin_like"/>
    <property type="match status" value="1"/>
</dbReference>
<dbReference type="InterPro" id="IPR013320">
    <property type="entry name" value="ConA-like_dom_sf"/>
</dbReference>
<feature type="domain" description="Peptidase M12A" evidence="4">
    <location>
        <begin position="57"/>
        <end position="259"/>
    </location>
</feature>
<dbReference type="SUPFAM" id="SSF49899">
    <property type="entry name" value="Concanavalin A-like lectins/glucanases"/>
    <property type="match status" value="1"/>
</dbReference>
<dbReference type="PRINTS" id="PR00480">
    <property type="entry name" value="ASTACIN"/>
</dbReference>
<accession>A0A8C5MIF9</accession>
<feature type="binding site" evidence="1">
    <location>
        <position position="158"/>
    </location>
    <ligand>
        <name>Zn(2+)</name>
        <dbReference type="ChEBI" id="CHEBI:29105"/>
        <note>catalytic</note>
    </ligand>
</feature>
<keyword evidence="1 2" id="KW-0479">Metal-binding</keyword>
<sequence>MKVLLLIWLFGGLCSKHVIFGEEIHYTDKILDVNRRFLSESFSNSSFLMEGDIIKKKSMSTFSPWFLKWLKKNGTPIIPYTLSSNYSSQEVKVIKAAIDDLHAATCVRFQMRLNEPSYISIEPAMGCFSYVGRIRGMQPVSLARECLKGERGKGVALHELMHVIGFSHEHSRADRDNYIHIDWDNISDDHVLNFCKADTNNRIADYDPKSILHYSRYAFSKNGLPTISPLQSYADWEIGQRFNLSASDIFRINKLYSCPQYKPSEGELANVPDFPQSSYSCEKPSNNVSDSSGSQEGIAPNATASVVSVLGSTKEPIFNLPNVHILSSTHGYNGMLRLHHMVTSSQSTASASSSSSHNMPLEESTEKYGITLTPAHLSSSVNKSISSQAPTTRVSEETSTIFLNNYALPTLQATKGEKVSEVFNNTGILEVGNRTVSTEIQAQNTNVYKGPTTSSLFSQSVTEGFTTDLSFNRASEVPAYAETVKEIPVVFSEPPIPIIHNTEAPVTVEGPQYGSSPQNVGFEETATTGIMLNSEHYGFGDGNTSSPEFPLVTDITLVEQMSTTISTSQTAASNGEILLKESILVTETPVAHLVANLHIHTSSASDHDILQVNKSILINGDQSEGINSNTPQTNVSTFSGDIFSGYLENTFDDLDNELNAEYLKQVGKRSLPDVLPVSESTKSHALPRFSDWLHSKPKTQKNSIIKSLFVHKKHANLLERPQKLKSTVYNNILKSAGTHSSSIADSLQIRDPSVLENTMKSDISTLHLHQKDSLFPIPSNGPSHKQSTHPNIPNNTTSQHGQLCGFELGFCGWSESNDDHLDWIPIQSKNYPRSGSYLRLSIPRGVHLSLRNSSKQLFPGQKAILLSPIFNSTNCISFWYGSLKHPMGTLNVYTRLADSMGDWTQVWSVVGQSPMEWRKAKIRLQASDGWMPIQVALEGIAGPSTETNIVLDNLYAGKCR</sequence>
<keyword evidence="1 2" id="KW-0482">Metalloprotease</keyword>